<gene>
    <name evidence="1" type="ORF">CEXT_526381</name>
</gene>
<evidence type="ECO:0000313" key="2">
    <source>
        <dbReference type="Proteomes" id="UP001054945"/>
    </source>
</evidence>
<organism evidence="1 2">
    <name type="scientific">Caerostris extrusa</name>
    <name type="common">Bark spider</name>
    <name type="synonym">Caerostris bankana</name>
    <dbReference type="NCBI Taxonomy" id="172846"/>
    <lineage>
        <taxon>Eukaryota</taxon>
        <taxon>Metazoa</taxon>
        <taxon>Ecdysozoa</taxon>
        <taxon>Arthropoda</taxon>
        <taxon>Chelicerata</taxon>
        <taxon>Arachnida</taxon>
        <taxon>Araneae</taxon>
        <taxon>Araneomorphae</taxon>
        <taxon>Entelegynae</taxon>
        <taxon>Araneoidea</taxon>
        <taxon>Araneidae</taxon>
        <taxon>Caerostris</taxon>
    </lineage>
</organism>
<dbReference type="Proteomes" id="UP001054945">
    <property type="component" value="Unassembled WGS sequence"/>
</dbReference>
<dbReference type="AlphaFoldDB" id="A0AAV4UTS1"/>
<sequence length="111" mass="13110">MHKCSKNIQCTHVQPFRLTSLFYAFAGPAGNDFGYVSINKRWAELRCPSRDRKTDYAKEKTSDIYRNHYLEIRVMNEKNVNYVHRLMSKACLNQNIKGSHKKLNYGNRNCY</sequence>
<dbReference type="EMBL" id="BPLR01013438">
    <property type="protein sequence ID" value="GIY61202.1"/>
    <property type="molecule type" value="Genomic_DNA"/>
</dbReference>
<protein>
    <submittedName>
        <fullName evidence="1">Uncharacterized protein</fullName>
    </submittedName>
</protein>
<evidence type="ECO:0000313" key="1">
    <source>
        <dbReference type="EMBL" id="GIY61202.1"/>
    </source>
</evidence>
<reference evidence="1 2" key="1">
    <citation type="submission" date="2021-06" db="EMBL/GenBank/DDBJ databases">
        <title>Caerostris extrusa draft genome.</title>
        <authorList>
            <person name="Kono N."/>
            <person name="Arakawa K."/>
        </authorList>
    </citation>
    <scope>NUCLEOTIDE SEQUENCE [LARGE SCALE GENOMIC DNA]</scope>
</reference>
<accession>A0AAV4UTS1</accession>
<keyword evidence="2" id="KW-1185">Reference proteome</keyword>
<comment type="caution">
    <text evidence="1">The sequence shown here is derived from an EMBL/GenBank/DDBJ whole genome shotgun (WGS) entry which is preliminary data.</text>
</comment>
<proteinExistence type="predicted"/>
<name>A0AAV4UTS1_CAEEX</name>